<gene>
    <name evidence="4" type="primary">repB</name>
    <name evidence="4" type="ORF">EH240_35900</name>
</gene>
<dbReference type="CDD" id="cd16405">
    <property type="entry name" value="RepB_like_N"/>
    <property type="match status" value="1"/>
</dbReference>
<dbReference type="GO" id="GO:0003677">
    <property type="term" value="F:DNA binding"/>
    <property type="evidence" value="ECO:0007669"/>
    <property type="project" value="InterPro"/>
</dbReference>
<protein>
    <submittedName>
        <fullName evidence="4">Plasmid partitioning protein RepB</fullName>
    </submittedName>
</protein>
<dbReference type="InterPro" id="IPR036086">
    <property type="entry name" value="ParB/Sulfiredoxin_sf"/>
</dbReference>
<feature type="compositionally biased region" description="Basic and acidic residues" evidence="2">
    <location>
        <begin position="1"/>
        <end position="15"/>
    </location>
</feature>
<dbReference type="AlphaFoldDB" id="A0A3P3EMY2"/>
<evidence type="ECO:0000256" key="2">
    <source>
        <dbReference type="SAM" id="MobiDB-lite"/>
    </source>
</evidence>
<feature type="domain" description="ParB-like N-terminal" evidence="3">
    <location>
        <begin position="58"/>
        <end position="150"/>
    </location>
</feature>
<evidence type="ECO:0000313" key="4">
    <source>
        <dbReference type="EMBL" id="RRH87769.1"/>
    </source>
</evidence>
<comment type="similarity">
    <text evidence="1">Belongs to the ParB family.</text>
</comment>
<dbReference type="GO" id="GO:0005694">
    <property type="term" value="C:chromosome"/>
    <property type="evidence" value="ECO:0007669"/>
    <property type="project" value="TreeGrafter"/>
</dbReference>
<keyword evidence="5" id="KW-1185">Reference proteome</keyword>
<dbReference type="Gene3D" id="3.90.1530.30">
    <property type="match status" value="1"/>
</dbReference>
<evidence type="ECO:0000256" key="1">
    <source>
        <dbReference type="ARBA" id="ARBA00006295"/>
    </source>
</evidence>
<reference evidence="4 5" key="1">
    <citation type="submission" date="2018-11" db="EMBL/GenBank/DDBJ databases">
        <title>the genome of Mesorhizobium tamadayense DSM 28320.</title>
        <authorList>
            <person name="Gao J."/>
        </authorList>
    </citation>
    <scope>NUCLEOTIDE SEQUENCE [LARGE SCALE GENOMIC DNA]</scope>
    <source>
        <strain evidence="4 5">DSM 28320</strain>
    </source>
</reference>
<evidence type="ECO:0000313" key="5">
    <source>
        <dbReference type="Proteomes" id="UP000273786"/>
    </source>
</evidence>
<comment type="caution">
    <text evidence="4">The sequence shown here is derived from an EMBL/GenBank/DDBJ whole genome shotgun (WGS) entry which is preliminary data.</text>
</comment>
<dbReference type="Pfam" id="PF02195">
    <property type="entry name" value="ParB_N"/>
    <property type="match status" value="1"/>
</dbReference>
<dbReference type="Pfam" id="PF07506">
    <property type="entry name" value="RepB"/>
    <property type="match status" value="1"/>
</dbReference>
<name>A0A3P3EMY2_9HYPH</name>
<dbReference type="InterPro" id="IPR017819">
    <property type="entry name" value="Plasmid_partition_RepB"/>
</dbReference>
<dbReference type="PANTHER" id="PTHR33375:SF1">
    <property type="entry name" value="CHROMOSOME-PARTITIONING PROTEIN PARB-RELATED"/>
    <property type="match status" value="1"/>
</dbReference>
<dbReference type="NCBIfam" id="TIGR03454">
    <property type="entry name" value="partition_RepB"/>
    <property type="match status" value="1"/>
</dbReference>
<organism evidence="4 5">
    <name type="scientific">Mesorhizobium tamadayense</name>
    <dbReference type="NCBI Taxonomy" id="425306"/>
    <lineage>
        <taxon>Bacteria</taxon>
        <taxon>Pseudomonadati</taxon>
        <taxon>Pseudomonadota</taxon>
        <taxon>Alphaproteobacteria</taxon>
        <taxon>Hyphomicrobiales</taxon>
        <taxon>Phyllobacteriaceae</taxon>
        <taxon>Mesorhizobium</taxon>
    </lineage>
</organism>
<dbReference type="GO" id="GO:0007059">
    <property type="term" value="P:chromosome segregation"/>
    <property type="evidence" value="ECO:0007669"/>
    <property type="project" value="TreeGrafter"/>
</dbReference>
<proteinExistence type="inferred from homology"/>
<dbReference type="Gene3D" id="1.10.10.2830">
    <property type="match status" value="1"/>
</dbReference>
<accession>A0A3P3EMY2</accession>
<dbReference type="EMBL" id="RQXT01000098">
    <property type="protein sequence ID" value="RRH87769.1"/>
    <property type="molecule type" value="Genomic_DNA"/>
</dbReference>
<dbReference type="InterPro" id="IPR003115">
    <property type="entry name" value="ParB_N"/>
</dbReference>
<dbReference type="NCBIfam" id="TIGR00180">
    <property type="entry name" value="parB_part"/>
    <property type="match status" value="1"/>
</dbReference>
<feature type="region of interest" description="Disordered" evidence="2">
    <location>
        <begin position="1"/>
        <end position="26"/>
    </location>
</feature>
<evidence type="ECO:0000259" key="3">
    <source>
        <dbReference type="SMART" id="SM00470"/>
    </source>
</evidence>
<dbReference type="InterPro" id="IPR050336">
    <property type="entry name" value="Chromosome_partition/occlusion"/>
</dbReference>
<dbReference type="PANTHER" id="PTHR33375">
    <property type="entry name" value="CHROMOSOME-PARTITIONING PROTEIN PARB-RELATED"/>
    <property type="match status" value="1"/>
</dbReference>
<dbReference type="SUPFAM" id="SSF110849">
    <property type="entry name" value="ParB/Sulfiredoxin"/>
    <property type="match status" value="1"/>
</dbReference>
<dbReference type="RefSeq" id="WP_125007081.1">
    <property type="nucleotide sequence ID" value="NZ_RQXT01000098.1"/>
</dbReference>
<dbReference type="OrthoDB" id="7908920at2"/>
<dbReference type="InterPro" id="IPR037972">
    <property type="entry name" value="RepB_N"/>
</dbReference>
<sequence length="334" mass="36861">MARKHIFDNLMRESAPETAEDGEPASGFRKFGAARSISSSIDELARQASKLAEGETVIEIDPDLVDRSFVPDRMSIDEDDAYHELLEAVRERGQDTPILVRPHPSAEGRYMAVFGHRRVRVAKQLGRPVRAVVKTLADIDHVVAQGQENSARANLTFIERVMFAQQLGELGFSRETIQSALSVDYQTLSKMLTIPKAIPAVIIDAIGPAKGIGRDRWLDLRKLVENPKNTPIANSYVASEEFAAADSDERFNLLFDFLNGAKSNKAIRKGLAPRINRTWAPADKSVAATIKNNGKAFSLALKAKDAAEFGEYISENLDSLYEAFRTSKKEATGD</sequence>
<dbReference type="SMART" id="SM00470">
    <property type="entry name" value="ParB"/>
    <property type="match status" value="1"/>
</dbReference>
<dbReference type="InterPro" id="IPR004437">
    <property type="entry name" value="ParB/RepB/Spo0J"/>
</dbReference>
<dbReference type="Proteomes" id="UP000273786">
    <property type="component" value="Unassembled WGS sequence"/>
</dbReference>
<dbReference type="InterPro" id="IPR011111">
    <property type="entry name" value="Plasmid_RepB"/>
</dbReference>
<dbReference type="SUPFAM" id="SSF109709">
    <property type="entry name" value="KorB DNA-binding domain-like"/>
    <property type="match status" value="1"/>
</dbReference>